<dbReference type="InterPro" id="IPR001054">
    <property type="entry name" value="A/G_cyclase"/>
</dbReference>
<evidence type="ECO:0000259" key="15">
    <source>
        <dbReference type="PROSITE" id="PS50125"/>
    </source>
</evidence>
<name>A0A820RN82_9BILA</name>
<keyword evidence="8" id="KW-0067">ATP-binding</keyword>
<feature type="non-terminal residue" evidence="16">
    <location>
        <position position="1"/>
    </location>
</feature>
<keyword evidence="5" id="KW-0812">Transmembrane</keyword>
<comment type="catalytic activity">
    <reaction evidence="1">
        <text>ATP = 3',5'-cyclic AMP + diphosphate</text>
        <dbReference type="Rhea" id="RHEA:15389"/>
        <dbReference type="ChEBI" id="CHEBI:30616"/>
        <dbReference type="ChEBI" id="CHEBI:33019"/>
        <dbReference type="ChEBI" id="CHEBI:58165"/>
        <dbReference type="EC" id="4.6.1.1"/>
    </reaction>
</comment>
<dbReference type="SUPFAM" id="SSF55073">
    <property type="entry name" value="Nucleotide cyclase"/>
    <property type="match status" value="1"/>
</dbReference>
<dbReference type="InterPro" id="IPR018297">
    <property type="entry name" value="A/G_cyclase_CS"/>
</dbReference>
<organism evidence="16 17">
    <name type="scientific">Rotaria magnacalcarata</name>
    <dbReference type="NCBI Taxonomy" id="392030"/>
    <lineage>
        <taxon>Eukaryota</taxon>
        <taxon>Metazoa</taxon>
        <taxon>Spiralia</taxon>
        <taxon>Gnathifera</taxon>
        <taxon>Rotifera</taxon>
        <taxon>Eurotatoria</taxon>
        <taxon>Bdelloidea</taxon>
        <taxon>Philodinida</taxon>
        <taxon>Philodinidae</taxon>
        <taxon>Rotaria</taxon>
    </lineage>
</organism>
<evidence type="ECO:0000256" key="1">
    <source>
        <dbReference type="ARBA" id="ARBA00001593"/>
    </source>
</evidence>
<comment type="similarity">
    <text evidence="14">Belongs to the adenylyl cyclase class-4/guanylyl cyclase family.</text>
</comment>
<dbReference type="Pfam" id="PF00211">
    <property type="entry name" value="Guanylate_cyc"/>
    <property type="match status" value="1"/>
</dbReference>
<evidence type="ECO:0000256" key="4">
    <source>
        <dbReference type="ARBA" id="ARBA00012201"/>
    </source>
</evidence>
<keyword evidence="6" id="KW-0479">Metal-binding</keyword>
<evidence type="ECO:0000256" key="2">
    <source>
        <dbReference type="ARBA" id="ARBA00001946"/>
    </source>
</evidence>
<evidence type="ECO:0000256" key="12">
    <source>
        <dbReference type="ARBA" id="ARBA00023136"/>
    </source>
</evidence>
<dbReference type="GO" id="GO:0005886">
    <property type="term" value="C:plasma membrane"/>
    <property type="evidence" value="ECO:0007669"/>
    <property type="project" value="TreeGrafter"/>
</dbReference>
<dbReference type="InterPro" id="IPR029787">
    <property type="entry name" value="Nucleotide_cyclase"/>
</dbReference>
<dbReference type="PANTHER" id="PTHR45627:SF8">
    <property type="entry name" value="ADENYLATE CYCLASE TYPE 9"/>
    <property type="match status" value="1"/>
</dbReference>
<proteinExistence type="inferred from homology"/>
<dbReference type="PROSITE" id="PS50125">
    <property type="entry name" value="GUANYLATE_CYCLASE_2"/>
    <property type="match status" value="1"/>
</dbReference>
<dbReference type="GO" id="GO:0005524">
    <property type="term" value="F:ATP binding"/>
    <property type="evidence" value="ECO:0007669"/>
    <property type="project" value="UniProtKB-KW"/>
</dbReference>
<dbReference type="PANTHER" id="PTHR45627">
    <property type="entry name" value="ADENYLATE CYCLASE TYPE 1"/>
    <property type="match status" value="1"/>
</dbReference>
<reference evidence="16" key="1">
    <citation type="submission" date="2021-02" db="EMBL/GenBank/DDBJ databases">
        <authorList>
            <person name="Nowell W R."/>
        </authorList>
    </citation>
    <scope>NUCLEOTIDE SEQUENCE</scope>
</reference>
<dbReference type="GO" id="GO:0004016">
    <property type="term" value="F:adenylate cyclase activity"/>
    <property type="evidence" value="ECO:0007669"/>
    <property type="project" value="UniProtKB-EC"/>
</dbReference>
<feature type="domain" description="Guanylate cyclase" evidence="15">
    <location>
        <begin position="2"/>
        <end position="140"/>
    </location>
</feature>
<dbReference type="GO" id="GO:0006171">
    <property type="term" value="P:cAMP biosynthetic process"/>
    <property type="evidence" value="ECO:0007669"/>
    <property type="project" value="UniProtKB-KW"/>
</dbReference>
<keyword evidence="13 14" id="KW-0456">Lyase</keyword>
<evidence type="ECO:0000256" key="8">
    <source>
        <dbReference type="ARBA" id="ARBA00022840"/>
    </source>
</evidence>
<dbReference type="CDD" id="cd07302">
    <property type="entry name" value="CHD"/>
    <property type="match status" value="1"/>
</dbReference>
<comment type="caution">
    <text evidence="16">The sequence shown here is derived from an EMBL/GenBank/DDBJ whole genome shotgun (WGS) entry which is preliminary data.</text>
</comment>
<dbReference type="GO" id="GO:0046872">
    <property type="term" value="F:metal ion binding"/>
    <property type="evidence" value="ECO:0007669"/>
    <property type="project" value="UniProtKB-KW"/>
</dbReference>
<dbReference type="EC" id="4.6.1.1" evidence="4"/>
<keyword evidence="7" id="KW-0547">Nucleotide-binding</keyword>
<evidence type="ECO:0000256" key="3">
    <source>
        <dbReference type="ARBA" id="ARBA00004141"/>
    </source>
</evidence>
<accession>A0A820RN82</accession>
<evidence type="ECO:0000256" key="5">
    <source>
        <dbReference type="ARBA" id="ARBA00022692"/>
    </source>
</evidence>
<dbReference type="Proteomes" id="UP000663866">
    <property type="component" value="Unassembled WGS sequence"/>
</dbReference>
<dbReference type="GO" id="GO:0035556">
    <property type="term" value="P:intracellular signal transduction"/>
    <property type="evidence" value="ECO:0007669"/>
    <property type="project" value="InterPro"/>
</dbReference>
<evidence type="ECO:0000256" key="14">
    <source>
        <dbReference type="RuleBase" id="RU000405"/>
    </source>
</evidence>
<comment type="cofactor">
    <cofactor evidence="2">
        <name>Mg(2+)</name>
        <dbReference type="ChEBI" id="CHEBI:18420"/>
    </cofactor>
</comment>
<evidence type="ECO:0000313" key="17">
    <source>
        <dbReference type="Proteomes" id="UP000663866"/>
    </source>
</evidence>
<dbReference type="SMART" id="SM00044">
    <property type="entry name" value="CYCc"/>
    <property type="match status" value="1"/>
</dbReference>
<keyword evidence="17" id="KW-1185">Reference proteome</keyword>
<dbReference type="GO" id="GO:0007189">
    <property type="term" value="P:adenylate cyclase-activating G protein-coupled receptor signaling pathway"/>
    <property type="evidence" value="ECO:0007669"/>
    <property type="project" value="TreeGrafter"/>
</dbReference>
<dbReference type="EMBL" id="CAJOBG010044639">
    <property type="protein sequence ID" value="CAF4437814.1"/>
    <property type="molecule type" value="Genomic_DNA"/>
</dbReference>
<keyword evidence="12" id="KW-0472">Membrane</keyword>
<evidence type="ECO:0000313" key="16">
    <source>
        <dbReference type="EMBL" id="CAF4437814.1"/>
    </source>
</evidence>
<evidence type="ECO:0000256" key="7">
    <source>
        <dbReference type="ARBA" id="ARBA00022741"/>
    </source>
</evidence>
<gene>
    <name evidence="16" type="ORF">OVN521_LOCUS37112</name>
</gene>
<keyword evidence="10" id="KW-1133">Transmembrane helix</keyword>
<keyword evidence="11" id="KW-0115">cAMP biosynthesis</keyword>
<evidence type="ECO:0000256" key="10">
    <source>
        <dbReference type="ARBA" id="ARBA00022989"/>
    </source>
</evidence>
<keyword evidence="9" id="KW-0460">Magnesium</keyword>
<dbReference type="PROSITE" id="PS00452">
    <property type="entry name" value="GUANYLATE_CYCLASE_1"/>
    <property type="match status" value="1"/>
</dbReference>
<comment type="subcellular location">
    <subcellularLocation>
        <location evidence="3">Membrane</location>
        <topology evidence="3">Multi-pass membrane protein</topology>
    </subcellularLocation>
</comment>
<evidence type="ECO:0000256" key="9">
    <source>
        <dbReference type="ARBA" id="ARBA00022842"/>
    </source>
</evidence>
<evidence type="ECO:0000256" key="11">
    <source>
        <dbReference type="ARBA" id="ARBA00022998"/>
    </source>
</evidence>
<dbReference type="Gene3D" id="3.30.70.1230">
    <property type="entry name" value="Nucleotide cyclase"/>
    <property type="match status" value="1"/>
</dbReference>
<evidence type="ECO:0000256" key="13">
    <source>
        <dbReference type="ARBA" id="ARBA00023239"/>
    </source>
</evidence>
<dbReference type="AlphaFoldDB" id="A0A820RN82"/>
<dbReference type="FunFam" id="3.30.70.1230:FF:000008">
    <property type="entry name" value="Adenylate cyclase type 9"/>
    <property type="match status" value="1"/>
</dbReference>
<sequence length="189" mass="21355">VGVLFASLINFHVMYEEQYEGGKFYARILNEFYGDIEELFVDPRFSNIEKIKTIGATFMAASGLQTDSNDENSIKSVCDLIEFALAFQETMHQFNQALLNFAFEIRMGLNFGPVTAGVIGTTKLFYDIWGDTVNVASRMDSTGEKGKIQVPEYVALALKDKYQFELRGEIDVKGKSRMTTYFLKANSNK</sequence>
<protein>
    <recommendedName>
        <fullName evidence="4">adenylate cyclase</fullName>
        <ecNumber evidence="4">4.6.1.1</ecNumber>
    </recommendedName>
</protein>
<evidence type="ECO:0000256" key="6">
    <source>
        <dbReference type="ARBA" id="ARBA00022723"/>
    </source>
</evidence>